<keyword evidence="1 3" id="KW-0378">Hydrolase</keyword>
<evidence type="ECO:0000313" key="4">
    <source>
        <dbReference type="Proteomes" id="UP001595477"/>
    </source>
</evidence>
<comment type="caution">
    <text evidence="3">The sequence shown here is derived from an EMBL/GenBank/DDBJ whole genome shotgun (WGS) entry which is preliminary data.</text>
</comment>
<dbReference type="Pfam" id="PF07470">
    <property type="entry name" value="Glyco_hydro_88"/>
    <property type="match status" value="1"/>
</dbReference>
<dbReference type="RefSeq" id="WP_241155681.1">
    <property type="nucleotide sequence ID" value="NZ_JBHRSX010000029.1"/>
</dbReference>
<dbReference type="PANTHER" id="PTHR33886">
    <property type="entry name" value="UNSATURATED RHAMNOGALACTURONAN HYDROLASE (EUROFUNG)"/>
    <property type="match status" value="1"/>
</dbReference>
<dbReference type="InterPro" id="IPR010905">
    <property type="entry name" value="Glyco_hydro_88"/>
</dbReference>
<gene>
    <name evidence="3" type="ORF">ACFOEW_12565</name>
</gene>
<keyword evidence="2" id="KW-0732">Signal</keyword>
<dbReference type="InterPro" id="IPR008928">
    <property type="entry name" value="6-hairpin_glycosidase_sf"/>
</dbReference>
<dbReference type="Gene3D" id="1.50.10.10">
    <property type="match status" value="1"/>
</dbReference>
<reference evidence="4" key="1">
    <citation type="journal article" date="2019" name="Int. J. Syst. Evol. Microbiol.">
        <title>The Global Catalogue of Microorganisms (GCM) 10K type strain sequencing project: providing services to taxonomists for standard genome sequencing and annotation.</title>
        <authorList>
            <consortium name="The Broad Institute Genomics Platform"/>
            <consortium name="The Broad Institute Genome Sequencing Center for Infectious Disease"/>
            <person name="Wu L."/>
            <person name="Ma J."/>
        </authorList>
    </citation>
    <scope>NUCLEOTIDE SEQUENCE [LARGE SCALE GENOMIC DNA]</scope>
    <source>
        <strain evidence="4">KCTC 52449</strain>
    </source>
</reference>
<accession>A0ABV7JXF0</accession>
<organism evidence="3 4">
    <name type="scientific">Alteromonas oceani</name>
    <dbReference type="NCBI Taxonomy" id="2071609"/>
    <lineage>
        <taxon>Bacteria</taxon>
        <taxon>Pseudomonadati</taxon>
        <taxon>Pseudomonadota</taxon>
        <taxon>Gammaproteobacteria</taxon>
        <taxon>Alteromonadales</taxon>
        <taxon>Alteromonadaceae</taxon>
        <taxon>Alteromonas/Salinimonas group</taxon>
        <taxon>Alteromonas</taxon>
    </lineage>
</organism>
<protein>
    <submittedName>
        <fullName evidence="3">Glycoside hydrolase family 105 protein</fullName>
    </submittedName>
</protein>
<name>A0ABV7JXF0_9ALTE</name>
<dbReference type="InterPro" id="IPR052043">
    <property type="entry name" value="PolySaccharide_Degr_Enz"/>
</dbReference>
<dbReference type="EMBL" id="JBHRSX010000029">
    <property type="protein sequence ID" value="MFC3202644.1"/>
    <property type="molecule type" value="Genomic_DNA"/>
</dbReference>
<sequence>MKLRTALVASLLLLTSLPGLAKLPEQEDIVSIMQQVADWQIAHFHDDMERENEWENRFNAWTYGALYIGMEKWAQMAPSDKYYQFLLEAAANNKWDLGPGKYHADDQTVGQLYLELYRKFQQPHMLAKVLERTEWIMNNPSQQPMRLNHYQYTERWTWCDALFMAPPVWAKLASITGNDRFRNEMFAEYVATVNHLYDKEEKLFYRDEHFIDKRDKGHKIFWARGNGWVFGGLTLILQELPEGPQKAYFSKLYRDMAANLITLQTEKGHWAMSLKAAELYPTPETSGTAFFTYGLAWGINNGYLDKATYLPAIERGWQSLTSHVTDEGLLGYVQPVGAGPGEAWPDKTEVYGVGAFLAAGSEVYKLAAN</sequence>
<dbReference type="PANTHER" id="PTHR33886:SF8">
    <property type="entry name" value="UNSATURATED RHAMNOGALACTURONAN HYDROLASE (EUROFUNG)"/>
    <property type="match status" value="1"/>
</dbReference>
<feature type="signal peptide" evidence="2">
    <location>
        <begin position="1"/>
        <end position="21"/>
    </location>
</feature>
<evidence type="ECO:0000256" key="2">
    <source>
        <dbReference type="SAM" id="SignalP"/>
    </source>
</evidence>
<evidence type="ECO:0000256" key="1">
    <source>
        <dbReference type="ARBA" id="ARBA00022801"/>
    </source>
</evidence>
<dbReference type="GO" id="GO:0016787">
    <property type="term" value="F:hydrolase activity"/>
    <property type="evidence" value="ECO:0007669"/>
    <property type="project" value="UniProtKB-KW"/>
</dbReference>
<evidence type="ECO:0000313" key="3">
    <source>
        <dbReference type="EMBL" id="MFC3202644.1"/>
    </source>
</evidence>
<dbReference type="Proteomes" id="UP001595477">
    <property type="component" value="Unassembled WGS sequence"/>
</dbReference>
<feature type="chain" id="PRO_5045337219" evidence="2">
    <location>
        <begin position="22"/>
        <end position="369"/>
    </location>
</feature>
<dbReference type="SUPFAM" id="SSF48208">
    <property type="entry name" value="Six-hairpin glycosidases"/>
    <property type="match status" value="1"/>
</dbReference>
<keyword evidence="4" id="KW-1185">Reference proteome</keyword>
<proteinExistence type="predicted"/>
<dbReference type="InterPro" id="IPR012341">
    <property type="entry name" value="6hp_glycosidase-like_sf"/>
</dbReference>